<feature type="region of interest" description="Disordered" evidence="1">
    <location>
        <begin position="102"/>
        <end position="178"/>
    </location>
</feature>
<sequence length="261" mass="28157">MIVDSAPPPDPVRQPPARLLLADVRHDMAAIFGELEAGDAPPPRTIAMAVKGATTPLAPAAGRRTAAGPLLAAAAAGLLIGVAGTGGLRFADLRDQVAPPPTLAPATGVAENPFERPPPAMPAPQAIAKATAPSLPSGNDREETRAERQETSTPPRPAARERTRKTTEAARRPAECEGDRLEQAWCMRSDILAADRRLRRAYAEAIHQGVERRFLVEHQRHWTRLRNRAARDPKGVLEGYRELAGDLERLSIHGRAADRIR</sequence>
<keyword evidence="3" id="KW-1185">Reference proteome</keyword>
<dbReference type="EMBL" id="FUYM01000004">
    <property type="protein sequence ID" value="SKB59836.1"/>
    <property type="molecule type" value="Genomic_DNA"/>
</dbReference>
<dbReference type="STRING" id="439228.SAMN06295920_104115"/>
<dbReference type="Proteomes" id="UP000189818">
    <property type="component" value="Unassembled WGS sequence"/>
</dbReference>
<dbReference type="OrthoDB" id="7585681at2"/>
<reference evidence="3" key="1">
    <citation type="submission" date="2017-02" db="EMBL/GenBank/DDBJ databases">
        <authorList>
            <person name="Varghese N."/>
            <person name="Submissions S."/>
        </authorList>
    </citation>
    <scope>NUCLEOTIDE SEQUENCE [LARGE SCALE GENOMIC DNA]</scope>
    <source>
        <strain evidence="3">UM2</strain>
    </source>
</reference>
<protein>
    <submittedName>
        <fullName evidence="2">Uncharacterized protein</fullName>
    </submittedName>
</protein>
<feature type="compositionally biased region" description="Basic and acidic residues" evidence="1">
    <location>
        <begin position="158"/>
        <end position="178"/>
    </location>
</feature>
<name>A0A1T5CKH0_9SPHN</name>
<evidence type="ECO:0000256" key="1">
    <source>
        <dbReference type="SAM" id="MobiDB-lite"/>
    </source>
</evidence>
<evidence type="ECO:0000313" key="3">
    <source>
        <dbReference type="Proteomes" id="UP000189818"/>
    </source>
</evidence>
<gene>
    <name evidence="2" type="ORF">SAMN06295920_104115</name>
</gene>
<dbReference type="AlphaFoldDB" id="A0A1T5CKH0"/>
<proteinExistence type="predicted"/>
<feature type="compositionally biased region" description="Low complexity" evidence="1">
    <location>
        <begin position="123"/>
        <end position="133"/>
    </location>
</feature>
<evidence type="ECO:0000313" key="2">
    <source>
        <dbReference type="EMBL" id="SKB59836.1"/>
    </source>
</evidence>
<dbReference type="RefSeq" id="WP_079648030.1">
    <property type="nucleotide sequence ID" value="NZ_FUYM01000004.1"/>
</dbReference>
<organism evidence="2 3">
    <name type="scientific">Rhizorhabdus histidinilytica</name>
    <dbReference type="NCBI Taxonomy" id="439228"/>
    <lineage>
        <taxon>Bacteria</taxon>
        <taxon>Pseudomonadati</taxon>
        <taxon>Pseudomonadota</taxon>
        <taxon>Alphaproteobacteria</taxon>
        <taxon>Sphingomonadales</taxon>
        <taxon>Sphingomonadaceae</taxon>
        <taxon>Rhizorhabdus</taxon>
    </lineage>
</organism>
<feature type="compositionally biased region" description="Basic and acidic residues" evidence="1">
    <location>
        <begin position="139"/>
        <end position="150"/>
    </location>
</feature>
<accession>A0A1T5CKH0</accession>